<dbReference type="InterPro" id="IPR036291">
    <property type="entry name" value="NAD(P)-bd_dom_sf"/>
</dbReference>
<evidence type="ECO:0000313" key="5">
    <source>
        <dbReference type="Proteomes" id="UP000294581"/>
    </source>
</evidence>
<dbReference type="InterPro" id="IPR050463">
    <property type="entry name" value="Gfo/Idh/MocA_oxidrdct_glycsds"/>
</dbReference>
<dbReference type="RefSeq" id="WP_134160191.1">
    <property type="nucleotide sequence ID" value="NZ_SORF01000010.1"/>
</dbReference>
<dbReference type="Gene3D" id="3.30.360.10">
    <property type="entry name" value="Dihydrodipicolinate Reductase, domain 2"/>
    <property type="match status" value="1"/>
</dbReference>
<sequence length="371" mass="40598">MAQIKVGVIGCGVISEIYLKNCQMFGMDVVACADIDVERARSRAAQFGIARACSVEELLADPEIEIVINLTIPNAHADIARQALLAGKHVHSEKPLALNTEEGKALVELANSRGLRIGAAPDTFLGSHLQTARKVIDDGWIGRPIAATAFMMSHGPERWHPNPDFFYQPGGGPMFDMGPYYLTALVHLLGPVRQLAGIAQTTFAERVITGANRFGERIPVSTPTHVTGLLQFEQGAVGTIVTSFDVWHSELPRIEIYGTEGTLAVPDPNYFGGVLRVRRQGAEQWTEVAPLFGFSENRRGLAVADMADAIKTGRPHRANGELALHVLEMMEGIHVSSASGRHYEMTTRCERPLPWPVGFDEEGVRLSFFHR</sequence>
<dbReference type="PANTHER" id="PTHR43818">
    <property type="entry name" value="BCDNA.GH03377"/>
    <property type="match status" value="1"/>
</dbReference>
<organism evidence="4 5">
    <name type="scientific">Alicyclobacillus sacchari</name>
    <dbReference type="NCBI Taxonomy" id="392010"/>
    <lineage>
        <taxon>Bacteria</taxon>
        <taxon>Bacillati</taxon>
        <taxon>Bacillota</taxon>
        <taxon>Bacilli</taxon>
        <taxon>Bacillales</taxon>
        <taxon>Alicyclobacillaceae</taxon>
        <taxon>Alicyclobacillus</taxon>
    </lineage>
</organism>
<dbReference type="Pfam" id="PF22725">
    <property type="entry name" value="GFO_IDH_MocA_C3"/>
    <property type="match status" value="1"/>
</dbReference>
<dbReference type="Pfam" id="PF01408">
    <property type="entry name" value="GFO_IDH_MocA"/>
    <property type="match status" value="1"/>
</dbReference>
<dbReference type="EMBL" id="SORF01000010">
    <property type="protein sequence ID" value="TDY44036.1"/>
    <property type="molecule type" value="Genomic_DNA"/>
</dbReference>
<evidence type="ECO:0000259" key="2">
    <source>
        <dbReference type="Pfam" id="PF01408"/>
    </source>
</evidence>
<dbReference type="OrthoDB" id="9815825at2"/>
<feature type="domain" description="Gfo/Idh/MocA-like oxidoreductase N-terminal" evidence="2">
    <location>
        <begin position="4"/>
        <end position="117"/>
    </location>
</feature>
<feature type="domain" description="GFO/IDH/MocA-like oxidoreductase" evidence="3">
    <location>
        <begin position="130"/>
        <end position="263"/>
    </location>
</feature>
<dbReference type="AlphaFoldDB" id="A0A4R8LJW8"/>
<dbReference type="SUPFAM" id="SSF55347">
    <property type="entry name" value="Glyceraldehyde-3-phosphate dehydrogenase-like, C-terminal domain"/>
    <property type="match status" value="1"/>
</dbReference>
<evidence type="ECO:0000259" key="3">
    <source>
        <dbReference type="Pfam" id="PF22725"/>
    </source>
</evidence>
<dbReference type="Gene3D" id="3.40.50.720">
    <property type="entry name" value="NAD(P)-binding Rossmann-like Domain"/>
    <property type="match status" value="1"/>
</dbReference>
<reference evidence="4 5" key="1">
    <citation type="submission" date="2019-03" db="EMBL/GenBank/DDBJ databases">
        <title>Genomic Encyclopedia of Type Strains, Phase IV (KMG-IV): sequencing the most valuable type-strain genomes for metagenomic binning, comparative biology and taxonomic classification.</title>
        <authorList>
            <person name="Goeker M."/>
        </authorList>
    </citation>
    <scope>NUCLEOTIDE SEQUENCE [LARGE SCALE GENOMIC DNA]</scope>
    <source>
        <strain evidence="4 5">DSM 17974</strain>
    </source>
</reference>
<keyword evidence="1" id="KW-0560">Oxidoreductase</keyword>
<dbReference type="GO" id="GO:0000166">
    <property type="term" value="F:nucleotide binding"/>
    <property type="evidence" value="ECO:0007669"/>
    <property type="project" value="InterPro"/>
</dbReference>
<dbReference type="Proteomes" id="UP000294581">
    <property type="component" value="Unassembled WGS sequence"/>
</dbReference>
<evidence type="ECO:0000256" key="1">
    <source>
        <dbReference type="ARBA" id="ARBA00023002"/>
    </source>
</evidence>
<keyword evidence="5" id="KW-1185">Reference proteome</keyword>
<evidence type="ECO:0000313" key="4">
    <source>
        <dbReference type="EMBL" id="TDY44036.1"/>
    </source>
</evidence>
<dbReference type="GO" id="GO:0016491">
    <property type="term" value="F:oxidoreductase activity"/>
    <property type="evidence" value="ECO:0007669"/>
    <property type="project" value="UniProtKB-KW"/>
</dbReference>
<name>A0A4R8LJW8_9BACL</name>
<comment type="caution">
    <text evidence="4">The sequence shown here is derived from an EMBL/GenBank/DDBJ whole genome shotgun (WGS) entry which is preliminary data.</text>
</comment>
<gene>
    <name evidence="4" type="ORF">C7445_11081</name>
</gene>
<dbReference type="InterPro" id="IPR055170">
    <property type="entry name" value="GFO_IDH_MocA-like_dom"/>
</dbReference>
<accession>A0A4R8LJW8</accession>
<proteinExistence type="predicted"/>
<protein>
    <submittedName>
        <fullName evidence="4">Putative dehydrogenase</fullName>
    </submittedName>
</protein>
<dbReference type="SUPFAM" id="SSF51735">
    <property type="entry name" value="NAD(P)-binding Rossmann-fold domains"/>
    <property type="match status" value="1"/>
</dbReference>
<dbReference type="InterPro" id="IPR000683">
    <property type="entry name" value="Gfo/Idh/MocA-like_OxRdtase_N"/>
</dbReference>
<dbReference type="PANTHER" id="PTHR43818:SF11">
    <property type="entry name" value="BCDNA.GH03377"/>
    <property type="match status" value="1"/>
</dbReference>